<organism evidence="12 13">
    <name type="scientific">Rhodoferax fermentans</name>
    <dbReference type="NCBI Taxonomy" id="28066"/>
    <lineage>
        <taxon>Bacteria</taxon>
        <taxon>Pseudomonadati</taxon>
        <taxon>Pseudomonadota</taxon>
        <taxon>Betaproteobacteria</taxon>
        <taxon>Burkholderiales</taxon>
        <taxon>Comamonadaceae</taxon>
        <taxon>Rhodoferax</taxon>
    </lineage>
</organism>
<evidence type="ECO:0000256" key="4">
    <source>
        <dbReference type="ARBA" id="ARBA00022475"/>
    </source>
</evidence>
<dbReference type="EMBL" id="MTJN01000002">
    <property type="protein sequence ID" value="OOV08231.1"/>
    <property type="molecule type" value="Genomic_DNA"/>
</dbReference>
<evidence type="ECO:0000256" key="5">
    <source>
        <dbReference type="ARBA" id="ARBA00022519"/>
    </source>
</evidence>
<dbReference type="InterPro" id="IPR037682">
    <property type="entry name" value="TonB_C"/>
</dbReference>
<gene>
    <name evidence="12" type="ORF">RF819_17240</name>
</gene>
<keyword evidence="9" id="KW-0472">Membrane</keyword>
<dbReference type="Gene3D" id="3.30.1150.10">
    <property type="match status" value="1"/>
</dbReference>
<dbReference type="PANTHER" id="PTHR33446">
    <property type="entry name" value="PROTEIN TONB-RELATED"/>
    <property type="match status" value="1"/>
</dbReference>
<evidence type="ECO:0000259" key="11">
    <source>
        <dbReference type="PROSITE" id="PS52015"/>
    </source>
</evidence>
<feature type="compositionally biased region" description="Polar residues" evidence="10">
    <location>
        <begin position="62"/>
        <end position="92"/>
    </location>
</feature>
<dbReference type="PROSITE" id="PS52015">
    <property type="entry name" value="TONB_CTD"/>
    <property type="match status" value="1"/>
</dbReference>
<dbReference type="GO" id="GO:0031992">
    <property type="term" value="F:energy transducer activity"/>
    <property type="evidence" value="ECO:0007669"/>
    <property type="project" value="TreeGrafter"/>
</dbReference>
<name>A0A1T1AVX3_RHOFE</name>
<evidence type="ECO:0000256" key="3">
    <source>
        <dbReference type="ARBA" id="ARBA00022448"/>
    </source>
</evidence>
<evidence type="ECO:0000256" key="7">
    <source>
        <dbReference type="ARBA" id="ARBA00022927"/>
    </source>
</evidence>
<dbReference type="STRING" id="28066.RF819_17240"/>
<dbReference type="AlphaFoldDB" id="A0A1T1AVX3"/>
<accession>A0A1T1AVX3</accession>
<evidence type="ECO:0000256" key="6">
    <source>
        <dbReference type="ARBA" id="ARBA00022692"/>
    </source>
</evidence>
<sequence length="173" mass="18455">MSQASVDKRLPATKPVSNRTTPVVQAVQPTPKPDSNAPIPLPTGANAEHGSPAKADGAAPMTASTPEATVGGRNTSSSEVHLPSSQADYLNNPQPPYPALSLRLRESGKVMVRVLIGRNGRALRGEVVKSSGFERLDQSALRAVLAWRYVPGKVDGHAQDMWFDVPISFRLPN</sequence>
<dbReference type="Pfam" id="PF03544">
    <property type="entry name" value="TonB_C"/>
    <property type="match status" value="1"/>
</dbReference>
<feature type="region of interest" description="Disordered" evidence="10">
    <location>
        <begin position="1"/>
        <end position="92"/>
    </location>
</feature>
<keyword evidence="6" id="KW-0812">Transmembrane</keyword>
<comment type="subcellular location">
    <subcellularLocation>
        <location evidence="1">Cell inner membrane</location>
        <topology evidence="1">Single-pass membrane protein</topology>
        <orientation evidence="1">Periplasmic side</orientation>
    </subcellularLocation>
</comment>
<reference evidence="12 13" key="1">
    <citation type="submission" date="2017-01" db="EMBL/GenBank/DDBJ databases">
        <title>Genome sequencing of Rhodoferax fermentans JCM 7819.</title>
        <authorList>
            <person name="Kim Y.J."/>
            <person name="Farh M.E.-A."/>
            <person name="Yang D.-C."/>
        </authorList>
    </citation>
    <scope>NUCLEOTIDE SEQUENCE [LARGE SCALE GENOMIC DNA]</scope>
    <source>
        <strain evidence="12 13">JCM 7819</strain>
    </source>
</reference>
<keyword evidence="7" id="KW-0653">Protein transport</keyword>
<evidence type="ECO:0000256" key="1">
    <source>
        <dbReference type="ARBA" id="ARBA00004383"/>
    </source>
</evidence>
<dbReference type="GO" id="GO:0098797">
    <property type="term" value="C:plasma membrane protein complex"/>
    <property type="evidence" value="ECO:0007669"/>
    <property type="project" value="TreeGrafter"/>
</dbReference>
<keyword evidence="3" id="KW-0813">Transport</keyword>
<dbReference type="InterPro" id="IPR006260">
    <property type="entry name" value="TonB/TolA_C"/>
</dbReference>
<proteinExistence type="inferred from homology"/>
<dbReference type="InterPro" id="IPR051045">
    <property type="entry name" value="TonB-dependent_transducer"/>
</dbReference>
<keyword evidence="4" id="KW-1003">Cell membrane</keyword>
<dbReference type="GO" id="GO:0015031">
    <property type="term" value="P:protein transport"/>
    <property type="evidence" value="ECO:0007669"/>
    <property type="project" value="UniProtKB-KW"/>
</dbReference>
<evidence type="ECO:0000313" key="13">
    <source>
        <dbReference type="Proteomes" id="UP000190750"/>
    </source>
</evidence>
<keyword evidence="13" id="KW-1185">Reference proteome</keyword>
<dbReference type="OrthoDB" id="9792439at2"/>
<dbReference type="PANTHER" id="PTHR33446:SF2">
    <property type="entry name" value="PROTEIN TONB"/>
    <property type="match status" value="1"/>
</dbReference>
<keyword evidence="5" id="KW-0997">Cell inner membrane</keyword>
<dbReference type="SUPFAM" id="SSF74653">
    <property type="entry name" value="TolA/TonB C-terminal domain"/>
    <property type="match status" value="1"/>
</dbReference>
<dbReference type="GO" id="GO:0055085">
    <property type="term" value="P:transmembrane transport"/>
    <property type="evidence" value="ECO:0007669"/>
    <property type="project" value="InterPro"/>
</dbReference>
<dbReference type="NCBIfam" id="TIGR01352">
    <property type="entry name" value="tonB_Cterm"/>
    <property type="match status" value="1"/>
</dbReference>
<evidence type="ECO:0000313" key="12">
    <source>
        <dbReference type="EMBL" id="OOV08231.1"/>
    </source>
</evidence>
<keyword evidence="8" id="KW-1133">Transmembrane helix</keyword>
<dbReference type="Proteomes" id="UP000190750">
    <property type="component" value="Unassembled WGS sequence"/>
</dbReference>
<evidence type="ECO:0000256" key="10">
    <source>
        <dbReference type="SAM" id="MobiDB-lite"/>
    </source>
</evidence>
<evidence type="ECO:0000256" key="2">
    <source>
        <dbReference type="ARBA" id="ARBA00006555"/>
    </source>
</evidence>
<protein>
    <recommendedName>
        <fullName evidence="11">TonB C-terminal domain-containing protein</fullName>
    </recommendedName>
</protein>
<evidence type="ECO:0000256" key="9">
    <source>
        <dbReference type="ARBA" id="ARBA00023136"/>
    </source>
</evidence>
<evidence type="ECO:0000256" key="8">
    <source>
        <dbReference type="ARBA" id="ARBA00022989"/>
    </source>
</evidence>
<feature type="domain" description="TonB C-terminal" evidence="11">
    <location>
        <begin position="82"/>
        <end position="173"/>
    </location>
</feature>
<feature type="compositionally biased region" description="Basic and acidic residues" evidence="10">
    <location>
        <begin position="1"/>
        <end position="10"/>
    </location>
</feature>
<comment type="caution">
    <text evidence="12">The sequence shown here is derived from an EMBL/GenBank/DDBJ whole genome shotgun (WGS) entry which is preliminary data.</text>
</comment>
<comment type="similarity">
    <text evidence="2">Belongs to the TonB family.</text>
</comment>